<dbReference type="RefSeq" id="WP_165587595.1">
    <property type="nucleotide sequence ID" value="NZ_JTJC03000001.1"/>
</dbReference>
<evidence type="ECO:0000313" key="2">
    <source>
        <dbReference type="Proteomes" id="UP000031532"/>
    </source>
</evidence>
<name>A0A9X5I2P1_9CYAN</name>
<comment type="caution">
    <text evidence="1">The sequence shown here is derived from an EMBL/GenBank/DDBJ whole genome shotgun (WGS) entry which is preliminary data.</text>
</comment>
<protein>
    <submittedName>
        <fullName evidence="1">Uncharacterized protein</fullName>
    </submittedName>
</protein>
<dbReference type="EMBL" id="JTJC03000001">
    <property type="protein sequence ID" value="NHC33285.1"/>
    <property type="molecule type" value="Genomic_DNA"/>
</dbReference>
<accession>A0A9X5I2P1</accession>
<dbReference type="Proteomes" id="UP000031532">
    <property type="component" value="Unassembled WGS sequence"/>
</dbReference>
<reference evidence="1 2" key="1">
    <citation type="journal article" date="2015" name="Genome Announc.">
        <title>Draft Genome Sequence of the Terrestrial Cyanobacterium Scytonema millei VB511283, Isolated from Eastern India.</title>
        <authorList>
            <person name="Sen D."/>
            <person name="Chandrababunaidu M.M."/>
            <person name="Singh D."/>
            <person name="Sanghi N."/>
            <person name="Ghorai A."/>
            <person name="Mishra G.P."/>
            <person name="Madduluri M."/>
            <person name="Adhikary S.P."/>
            <person name="Tripathy S."/>
        </authorList>
    </citation>
    <scope>NUCLEOTIDE SEQUENCE [LARGE SCALE GENOMIC DNA]</scope>
    <source>
        <strain evidence="1 2">VB511283</strain>
    </source>
</reference>
<organism evidence="1 2">
    <name type="scientific">Scytonema millei VB511283</name>
    <dbReference type="NCBI Taxonomy" id="1245923"/>
    <lineage>
        <taxon>Bacteria</taxon>
        <taxon>Bacillati</taxon>
        <taxon>Cyanobacteriota</taxon>
        <taxon>Cyanophyceae</taxon>
        <taxon>Nostocales</taxon>
        <taxon>Scytonemataceae</taxon>
        <taxon>Scytonema</taxon>
    </lineage>
</organism>
<proteinExistence type="predicted"/>
<evidence type="ECO:0000313" key="1">
    <source>
        <dbReference type="EMBL" id="NHC33285.1"/>
    </source>
</evidence>
<keyword evidence="2" id="KW-1185">Reference proteome</keyword>
<sequence length="48" mass="5368">MLVIVCVLAANFFVDSNFQLDKTHDRRGARLCAPTDVTHAIENCYEAV</sequence>
<gene>
    <name evidence="1" type="ORF">QH73_0001155</name>
</gene>
<dbReference type="AlphaFoldDB" id="A0A9X5I2P1"/>